<dbReference type="InterPro" id="IPR001736">
    <property type="entry name" value="PLipase_D/transphosphatidylase"/>
</dbReference>
<dbReference type="GO" id="GO:0032049">
    <property type="term" value="P:cardiolipin biosynthetic process"/>
    <property type="evidence" value="ECO:0007669"/>
    <property type="project" value="UniProtKB-ARBA"/>
</dbReference>
<dbReference type="KEGG" id="rlc:K227x_30980"/>
<organism evidence="3 4">
    <name type="scientific">Rubripirellula lacrimiformis</name>
    <dbReference type="NCBI Taxonomy" id="1930273"/>
    <lineage>
        <taxon>Bacteria</taxon>
        <taxon>Pseudomonadati</taxon>
        <taxon>Planctomycetota</taxon>
        <taxon>Planctomycetia</taxon>
        <taxon>Pirellulales</taxon>
        <taxon>Pirellulaceae</taxon>
        <taxon>Rubripirellula</taxon>
    </lineage>
</organism>
<dbReference type="EC" id="2.7.8.-" evidence="3"/>
<keyword evidence="1" id="KW-1133">Transmembrane helix</keyword>
<dbReference type="PANTHER" id="PTHR21248:SF22">
    <property type="entry name" value="PHOSPHOLIPASE D"/>
    <property type="match status" value="1"/>
</dbReference>
<keyword evidence="3" id="KW-0808">Transferase</keyword>
<keyword evidence="1" id="KW-0812">Transmembrane</keyword>
<feature type="transmembrane region" description="Helical" evidence="1">
    <location>
        <begin position="36"/>
        <end position="57"/>
    </location>
</feature>
<dbReference type="GO" id="GO:0030572">
    <property type="term" value="F:phosphatidyltransferase activity"/>
    <property type="evidence" value="ECO:0007669"/>
    <property type="project" value="UniProtKB-ARBA"/>
</dbReference>
<dbReference type="PROSITE" id="PS50035">
    <property type="entry name" value="PLD"/>
    <property type="match status" value="2"/>
</dbReference>
<dbReference type="OrthoDB" id="9762009at2"/>
<sequence>MIWIVAYVSSVLGAFLTIVAMTIIRNEQRHNVGRLGWLGLVLLSPPIGLILFLWLGGRKISAEHEQRKLVEMPKFADDGVPPRTALERLLLARKLCPPTTGNQVRLISHPRDLRDAFLELIDSAEEAIYVMTFILDDHDSTDEIIQRLCERAREGIRVRLLVDGFGSFQLPEEQLQQVRDAGGRAHRFKAMSQLSRLAYLNFRNHRKLALADGQRAILGGANIVADEVSKNPNPDSWIDMSMWIEGPTAMQLQAVFCSDWTFETDEKLPPNHLEPSARAGADDGSRLSVIPIGPDGPDEILEDFWQFAIHQANQRIWIATPYFVPPPQAMRSLELACRRGIDVQILVPQVSDLRPVDYARFDYFKDLIQMGCKVHRYPDKMVHAKIGIVDDVVALVGSANFDVRSFFLNYELSVLVHDKKTIDQLAGWYRDLASGCDAGLTDRSTLRSALATTVRLFASEL</sequence>
<name>A0A517NC37_9BACT</name>
<evidence type="ECO:0000259" key="2">
    <source>
        <dbReference type="PROSITE" id="PS50035"/>
    </source>
</evidence>
<dbReference type="SUPFAM" id="SSF56024">
    <property type="entry name" value="Phospholipase D/nuclease"/>
    <property type="match status" value="2"/>
</dbReference>
<feature type="domain" description="PLD phosphodiesterase" evidence="2">
    <location>
        <begin position="378"/>
        <end position="405"/>
    </location>
</feature>
<keyword evidence="1" id="KW-0472">Membrane</keyword>
<feature type="transmembrane region" description="Helical" evidence="1">
    <location>
        <begin position="6"/>
        <end position="24"/>
    </location>
</feature>
<keyword evidence="4" id="KW-1185">Reference proteome</keyword>
<evidence type="ECO:0000313" key="4">
    <source>
        <dbReference type="Proteomes" id="UP000318538"/>
    </source>
</evidence>
<dbReference type="SMART" id="SM00155">
    <property type="entry name" value="PLDc"/>
    <property type="match status" value="2"/>
</dbReference>
<proteinExistence type="predicted"/>
<evidence type="ECO:0000313" key="3">
    <source>
        <dbReference type="EMBL" id="QDT04704.1"/>
    </source>
</evidence>
<evidence type="ECO:0000256" key="1">
    <source>
        <dbReference type="SAM" id="Phobius"/>
    </source>
</evidence>
<dbReference type="Gene3D" id="3.30.870.10">
    <property type="entry name" value="Endonuclease Chain A"/>
    <property type="match status" value="2"/>
</dbReference>
<feature type="domain" description="PLD phosphodiesterase" evidence="2">
    <location>
        <begin position="200"/>
        <end position="227"/>
    </location>
</feature>
<dbReference type="EMBL" id="CP036525">
    <property type="protein sequence ID" value="QDT04704.1"/>
    <property type="molecule type" value="Genomic_DNA"/>
</dbReference>
<dbReference type="PANTHER" id="PTHR21248">
    <property type="entry name" value="CARDIOLIPIN SYNTHASE"/>
    <property type="match status" value="1"/>
</dbReference>
<dbReference type="RefSeq" id="WP_145170460.1">
    <property type="nucleotide sequence ID" value="NZ_CP036525.1"/>
</dbReference>
<reference evidence="3 4" key="1">
    <citation type="submission" date="2019-02" db="EMBL/GenBank/DDBJ databases">
        <title>Deep-cultivation of Planctomycetes and their phenomic and genomic characterization uncovers novel biology.</title>
        <authorList>
            <person name="Wiegand S."/>
            <person name="Jogler M."/>
            <person name="Boedeker C."/>
            <person name="Pinto D."/>
            <person name="Vollmers J."/>
            <person name="Rivas-Marin E."/>
            <person name="Kohn T."/>
            <person name="Peeters S.H."/>
            <person name="Heuer A."/>
            <person name="Rast P."/>
            <person name="Oberbeckmann S."/>
            <person name="Bunk B."/>
            <person name="Jeske O."/>
            <person name="Meyerdierks A."/>
            <person name="Storesund J.E."/>
            <person name="Kallscheuer N."/>
            <person name="Luecker S."/>
            <person name="Lage O.M."/>
            <person name="Pohl T."/>
            <person name="Merkel B.J."/>
            <person name="Hornburger P."/>
            <person name="Mueller R.-W."/>
            <person name="Bruemmer F."/>
            <person name="Labrenz M."/>
            <person name="Spormann A.M."/>
            <person name="Op den Camp H."/>
            <person name="Overmann J."/>
            <person name="Amann R."/>
            <person name="Jetten M.S.M."/>
            <person name="Mascher T."/>
            <person name="Medema M.H."/>
            <person name="Devos D.P."/>
            <person name="Kaster A.-K."/>
            <person name="Ovreas L."/>
            <person name="Rohde M."/>
            <person name="Galperin M.Y."/>
            <person name="Jogler C."/>
        </authorList>
    </citation>
    <scope>NUCLEOTIDE SEQUENCE [LARGE SCALE GENOMIC DNA]</scope>
    <source>
        <strain evidence="3 4">K22_7</strain>
    </source>
</reference>
<dbReference type="Pfam" id="PF13091">
    <property type="entry name" value="PLDc_2"/>
    <property type="match status" value="2"/>
</dbReference>
<protein>
    <submittedName>
        <fullName evidence="3">Major cardiolipin synthase ClsA</fullName>
        <ecNumber evidence="3">2.7.8.-</ecNumber>
    </submittedName>
</protein>
<dbReference type="InterPro" id="IPR025202">
    <property type="entry name" value="PLD-like_dom"/>
</dbReference>
<dbReference type="Proteomes" id="UP000318538">
    <property type="component" value="Chromosome"/>
</dbReference>
<accession>A0A517NC37</accession>
<dbReference type="AlphaFoldDB" id="A0A517NC37"/>
<dbReference type="GO" id="GO:0005886">
    <property type="term" value="C:plasma membrane"/>
    <property type="evidence" value="ECO:0007669"/>
    <property type="project" value="UniProtKB-SubCell"/>
</dbReference>
<gene>
    <name evidence="3" type="primary">clsA_1</name>
    <name evidence="3" type="ORF">K227x_30980</name>
</gene>